<dbReference type="NCBIfam" id="TIGR02963">
    <property type="entry name" value="xanthine_xdhA"/>
    <property type="match status" value="1"/>
</dbReference>
<dbReference type="InterPro" id="IPR036318">
    <property type="entry name" value="FAD-bd_PCMH-like_sf"/>
</dbReference>
<dbReference type="EC" id="1.3.7.9" evidence="8"/>
<dbReference type="PANTHER" id="PTHR45444:SF3">
    <property type="entry name" value="XANTHINE DEHYDROGENASE"/>
    <property type="match status" value="1"/>
</dbReference>
<dbReference type="KEGG" id="vaq:FIV01_18795"/>
<protein>
    <submittedName>
        <fullName evidence="8">4-hydroxybenzoyl-CoA reductase subunit gamma</fullName>
        <ecNumber evidence="8">1.3.7.9</ecNumber>
    </submittedName>
</protein>
<evidence type="ECO:0000259" key="7">
    <source>
        <dbReference type="PROSITE" id="PS51387"/>
    </source>
</evidence>
<feature type="domain" description="FAD-binding PCMH-type" evidence="7">
    <location>
        <begin position="187"/>
        <end position="360"/>
    </location>
</feature>
<accession>A0A5P9CRM3</accession>
<keyword evidence="8" id="KW-0614">Plasmid</keyword>
<dbReference type="PANTHER" id="PTHR45444">
    <property type="entry name" value="XANTHINE DEHYDROGENASE"/>
    <property type="match status" value="1"/>
</dbReference>
<dbReference type="SUPFAM" id="SSF55447">
    <property type="entry name" value="CO dehydrogenase flavoprotein C-terminal domain-like"/>
    <property type="match status" value="1"/>
</dbReference>
<keyword evidence="5" id="KW-0408">Iron</keyword>
<dbReference type="InterPro" id="IPR014307">
    <property type="entry name" value="Xanthine_DH_ssu"/>
</dbReference>
<dbReference type="InterPro" id="IPR005107">
    <property type="entry name" value="CO_DH_flav_C"/>
</dbReference>
<dbReference type="Pfam" id="PF00111">
    <property type="entry name" value="Fer2"/>
    <property type="match status" value="1"/>
</dbReference>
<dbReference type="Gene3D" id="1.10.150.120">
    <property type="entry name" value="[2Fe-2S]-binding domain"/>
    <property type="match status" value="1"/>
</dbReference>
<dbReference type="Pfam" id="PF01799">
    <property type="entry name" value="Fer2_2"/>
    <property type="match status" value="1"/>
</dbReference>
<dbReference type="InterPro" id="IPR001041">
    <property type="entry name" value="2Fe-2S_ferredoxin-type"/>
</dbReference>
<organism evidence="8 9">
    <name type="scientific">Vibrio aquimaris</name>
    <dbReference type="NCBI Taxonomy" id="2587862"/>
    <lineage>
        <taxon>Bacteria</taxon>
        <taxon>Pseudomonadati</taxon>
        <taxon>Pseudomonadota</taxon>
        <taxon>Gammaproteobacteria</taxon>
        <taxon>Vibrionales</taxon>
        <taxon>Vibrionaceae</taxon>
        <taxon>Vibrio</taxon>
    </lineage>
</organism>
<dbReference type="InterPro" id="IPR036683">
    <property type="entry name" value="CO_DH_flav_C_dom_sf"/>
</dbReference>
<gene>
    <name evidence="8" type="primary">hcrC</name>
    <name evidence="8" type="ORF">FIV01_18795</name>
</gene>
<dbReference type="Gene3D" id="3.30.43.10">
    <property type="entry name" value="Uridine Diphospho-n-acetylenolpyruvylglucosamine Reductase, domain 2"/>
    <property type="match status" value="1"/>
</dbReference>
<keyword evidence="9" id="KW-1185">Reference proteome</keyword>
<dbReference type="Pfam" id="PF03450">
    <property type="entry name" value="CO_deh_flav_C"/>
    <property type="match status" value="1"/>
</dbReference>
<reference evidence="8 9" key="1">
    <citation type="submission" date="2019-10" db="EMBL/GenBank/DDBJ databases">
        <title>Complete genome sequence of Vibrio sp. strain THAF100, isolated from non-filtered water from the water column of tank 6 of a marine aquarium containing stony-coral fragments. Water maintained at 26 degree C.</title>
        <authorList>
            <person name="Ruckert C."/>
            <person name="Franco A."/>
            <person name="Kalinowski J."/>
            <person name="Glaeser S."/>
        </authorList>
    </citation>
    <scope>NUCLEOTIDE SEQUENCE [LARGE SCALE GENOMIC DNA]</scope>
    <source>
        <strain evidence="8 9">THAF100</strain>
        <plasmid evidence="9">pthaf100_a</plasmid>
    </source>
</reference>
<dbReference type="PROSITE" id="PS00197">
    <property type="entry name" value="2FE2S_FER_1"/>
    <property type="match status" value="1"/>
</dbReference>
<dbReference type="InterPro" id="IPR006058">
    <property type="entry name" value="2Fe2S_fd_BS"/>
</dbReference>
<evidence type="ECO:0000259" key="6">
    <source>
        <dbReference type="PROSITE" id="PS51085"/>
    </source>
</evidence>
<dbReference type="GO" id="GO:0005506">
    <property type="term" value="F:iron ion binding"/>
    <property type="evidence" value="ECO:0007669"/>
    <property type="project" value="InterPro"/>
</dbReference>
<dbReference type="InterPro" id="IPR016208">
    <property type="entry name" value="Ald_Oxase/xanthine_DH-like"/>
</dbReference>
<sequence>MITFMLNQEVKQEHQISPNMTVLQYLRSHIYKTGTKEGCASGDCGACTAVLAEVKHGQLQYRSINTCITFVSSLHGKQLITVEDLRQGDLLHPVQQAMIENHGSQCGYCTPGFIMSMFALVKNKPSANKQEIIESLAGNLCRCTGYRSILDSALSLRSNQPLVDHFSVNEKRTILQLKRLNQESASLTYGELKAYLPRTIKELAKVYSVNPSAKLVAGGTDLALEVTQQHKEIETLICLHLVEDMKVCFEKEGMLHIGANTNITDAAQALVWLFPDFNELLHRFASSQIRNLGTLGGNIANASPIGDIAPPFIALNAKLKLRCGNKTRTLPLEDFFVRYKITALQKSEFIEQIQIPKLRKQDFFRAYKLSKRLDDDISAVCGAFNIEVNDSKVVSARVAFGGMAEIPKRAIQCERALIGNIWSQETIDSAMASLSKDFRPMSDFRASKEYRSITAANMLQRLFIEYNYLSSQIETRVTTYV</sequence>
<dbReference type="InterPro" id="IPR002346">
    <property type="entry name" value="Mopterin_DH_FAD-bd"/>
</dbReference>
<proteinExistence type="predicted"/>
<dbReference type="GO" id="GO:0051537">
    <property type="term" value="F:2 iron, 2 sulfur cluster binding"/>
    <property type="evidence" value="ECO:0007669"/>
    <property type="project" value="InterPro"/>
</dbReference>
<dbReference type="Gene3D" id="3.30.465.10">
    <property type="match status" value="1"/>
</dbReference>
<keyword evidence="1" id="KW-0285">Flavoprotein</keyword>
<dbReference type="GO" id="GO:0071949">
    <property type="term" value="F:FAD binding"/>
    <property type="evidence" value="ECO:0007669"/>
    <property type="project" value="InterPro"/>
</dbReference>
<dbReference type="PROSITE" id="PS51085">
    <property type="entry name" value="2FE2S_FER_2"/>
    <property type="match status" value="1"/>
</dbReference>
<dbReference type="InterPro" id="IPR016169">
    <property type="entry name" value="FAD-bd_PCMH_sub2"/>
</dbReference>
<keyword evidence="4 8" id="KW-0560">Oxidoreductase</keyword>
<dbReference type="InterPro" id="IPR016166">
    <property type="entry name" value="FAD-bd_PCMH"/>
</dbReference>
<dbReference type="InterPro" id="IPR012175">
    <property type="entry name" value="Xanth_DH_ssu_bac"/>
</dbReference>
<dbReference type="Gene3D" id="3.30.390.50">
    <property type="entry name" value="CO dehydrogenase flavoprotein, C-terminal domain"/>
    <property type="match status" value="1"/>
</dbReference>
<geneLocation type="plasmid" evidence="9">
    <name>pthaf100_a</name>
</geneLocation>
<evidence type="ECO:0000313" key="9">
    <source>
        <dbReference type="Proteomes" id="UP000326936"/>
    </source>
</evidence>
<dbReference type="InterPro" id="IPR002888">
    <property type="entry name" value="2Fe-2S-bd"/>
</dbReference>
<dbReference type="SUPFAM" id="SSF47741">
    <property type="entry name" value="CO dehydrogenase ISP C-domain like"/>
    <property type="match status" value="1"/>
</dbReference>
<dbReference type="SUPFAM" id="SSF56176">
    <property type="entry name" value="FAD-binding/transporter-associated domain-like"/>
    <property type="match status" value="1"/>
</dbReference>
<dbReference type="GO" id="GO:0004854">
    <property type="term" value="F:xanthine dehydrogenase activity"/>
    <property type="evidence" value="ECO:0007669"/>
    <property type="project" value="InterPro"/>
</dbReference>
<dbReference type="Pfam" id="PF00941">
    <property type="entry name" value="FAD_binding_5"/>
    <property type="match status" value="1"/>
</dbReference>
<evidence type="ECO:0000256" key="2">
    <source>
        <dbReference type="ARBA" id="ARBA00022723"/>
    </source>
</evidence>
<dbReference type="EMBL" id="CP045351">
    <property type="protein sequence ID" value="QFT28447.1"/>
    <property type="molecule type" value="Genomic_DNA"/>
</dbReference>
<dbReference type="AlphaFoldDB" id="A0A5P9CRM3"/>
<dbReference type="OrthoDB" id="9775084at2"/>
<name>A0A5P9CRM3_9VIBR</name>
<dbReference type="InterPro" id="IPR012675">
    <property type="entry name" value="Beta-grasp_dom_sf"/>
</dbReference>
<feature type="domain" description="2Fe-2S ferredoxin-type" evidence="6">
    <location>
        <begin position="1"/>
        <end position="85"/>
    </location>
</feature>
<dbReference type="CDD" id="cd00207">
    <property type="entry name" value="fer2"/>
    <property type="match status" value="1"/>
</dbReference>
<evidence type="ECO:0000256" key="1">
    <source>
        <dbReference type="ARBA" id="ARBA00022630"/>
    </source>
</evidence>
<evidence type="ECO:0000256" key="5">
    <source>
        <dbReference type="ARBA" id="ARBA00023004"/>
    </source>
</evidence>
<dbReference type="PROSITE" id="PS51387">
    <property type="entry name" value="FAD_PCMH"/>
    <property type="match status" value="1"/>
</dbReference>
<evidence type="ECO:0000313" key="8">
    <source>
        <dbReference type="EMBL" id="QFT28447.1"/>
    </source>
</evidence>
<dbReference type="Proteomes" id="UP000326936">
    <property type="component" value="Plasmid pTHAF100_a"/>
</dbReference>
<dbReference type="InterPro" id="IPR036010">
    <property type="entry name" value="2Fe-2S_ferredoxin-like_sf"/>
</dbReference>
<dbReference type="InterPro" id="IPR036884">
    <property type="entry name" value="2Fe-2S-bd_dom_sf"/>
</dbReference>
<dbReference type="InterPro" id="IPR016167">
    <property type="entry name" value="FAD-bd_PCMH_sub1"/>
</dbReference>
<dbReference type="SUPFAM" id="SSF54292">
    <property type="entry name" value="2Fe-2S ferredoxin-like"/>
    <property type="match status" value="1"/>
</dbReference>
<evidence type="ECO:0000256" key="4">
    <source>
        <dbReference type="ARBA" id="ARBA00023002"/>
    </source>
</evidence>
<keyword evidence="3" id="KW-0274">FAD</keyword>
<keyword evidence="2" id="KW-0479">Metal-binding</keyword>
<dbReference type="PIRSF" id="PIRSF036557">
    <property type="entry name" value="XdhA_RC"/>
    <property type="match status" value="1"/>
</dbReference>
<dbReference type="Gene3D" id="3.10.20.30">
    <property type="match status" value="1"/>
</dbReference>
<evidence type="ECO:0000256" key="3">
    <source>
        <dbReference type="ARBA" id="ARBA00022827"/>
    </source>
</evidence>
<dbReference type="SMART" id="SM01092">
    <property type="entry name" value="CO_deh_flav_C"/>
    <property type="match status" value="1"/>
</dbReference>